<evidence type="ECO:0000313" key="11">
    <source>
        <dbReference type="EnsemblMetazoa" id="AFUN015986-PA"/>
    </source>
</evidence>
<dbReference type="InterPro" id="IPR004117">
    <property type="entry name" value="7tm6_olfct_rcpt"/>
</dbReference>
<sequence length="386" mass="44829">MASVENFRQLLKPLIFYSKVLGVEMWTAPGKFLPASYYLSTLMAIYLISTITTVIKYRNDPLHLMKVLVTLGTAVQLYIKFFVGHFKANEVKQFTETVEHDILEKYQKGTKEEVAMLVRTGRYLWIIFRITTVVCFITAATFALYPIFAYYTTGNILPLLLYELPYYDFSTTAGYAVNMLFQLNLLVSGVLGMMLADLGYLIFAMYAMVVADILIVHLGELEAMLNDPMKDDTKRSEVREKWVQCMYDHQQSTSFLNIIEDIFGLQCLAQVVMGVFTICDCMLLVALTDWYPTYCFLLVMFTELTIYFIIGHIIELKIDEMYHKIISMPWYKLPVKEQKEFCFLVSRQQRPMMLTAFGFHPMNFEAYMSVLKGLYQFFVMVMQYVG</sequence>
<evidence type="ECO:0000256" key="9">
    <source>
        <dbReference type="ARBA" id="ARBA00023224"/>
    </source>
</evidence>
<keyword evidence="4 10" id="KW-0812">Transmembrane</keyword>
<organism evidence="11">
    <name type="scientific">Anopheles funestus</name>
    <name type="common">African malaria mosquito</name>
    <dbReference type="NCBI Taxonomy" id="62324"/>
    <lineage>
        <taxon>Eukaryota</taxon>
        <taxon>Metazoa</taxon>
        <taxon>Ecdysozoa</taxon>
        <taxon>Arthropoda</taxon>
        <taxon>Hexapoda</taxon>
        <taxon>Insecta</taxon>
        <taxon>Pterygota</taxon>
        <taxon>Neoptera</taxon>
        <taxon>Endopterygota</taxon>
        <taxon>Diptera</taxon>
        <taxon>Nematocera</taxon>
        <taxon>Culicoidea</taxon>
        <taxon>Culicidae</taxon>
        <taxon>Anophelinae</taxon>
        <taxon>Anopheles</taxon>
    </lineage>
</organism>
<evidence type="ECO:0000256" key="7">
    <source>
        <dbReference type="ARBA" id="ARBA00023136"/>
    </source>
</evidence>
<dbReference type="AlphaFoldDB" id="A0A182S5B7"/>
<keyword evidence="2" id="KW-1003">Cell membrane</keyword>
<feature type="transmembrane region" description="Helical" evidence="10">
    <location>
        <begin position="172"/>
        <end position="191"/>
    </location>
</feature>
<dbReference type="VEuPathDB" id="VectorBase:AFUN2_006714"/>
<evidence type="ECO:0000256" key="2">
    <source>
        <dbReference type="ARBA" id="ARBA00022475"/>
    </source>
</evidence>
<keyword evidence="6 10" id="KW-1133">Transmembrane helix</keyword>
<dbReference type="PANTHER" id="PTHR21137:SF35">
    <property type="entry name" value="ODORANT RECEPTOR 19A-RELATED"/>
    <property type="match status" value="1"/>
</dbReference>
<dbReference type="Pfam" id="PF02949">
    <property type="entry name" value="7tm_6"/>
    <property type="match status" value="1"/>
</dbReference>
<comment type="subcellular location">
    <subcellularLocation>
        <location evidence="1">Cell membrane</location>
        <topology evidence="1">Multi-pass membrane protein</topology>
    </subcellularLocation>
</comment>
<evidence type="ECO:0000256" key="5">
    <source>
        <dbReference type="ARBA" id="ARBA00022725"/>
    </source>
</evidence>
<feature type="transmembrane region" description="Helical" evidence="10">
    <location>
        <begin position="262"/>
        <end position="287"/>
    </location>
</feature>
<evidence type="ECO:0000256" key="8">
    <source>
        <dbReference type="ARBA" id="ARBA00023170"/>
    </source>
</evidence>
<evidence type="ECO:0000256" key="1">
    <source>
        <dbReference type="ARBA" id="ARBA00004651"/>
    </source>
</evidence>
<dbReference type="GO" id="GO:0004984">
    <property type="term" value="F:olfactory receptor activity"/>
    <property type="evidence" value="ECO:0007669"/>
    <property type="project" value="InterPro"/>
</dbReference>
<dbReference type="GO" id="GO:0007165">
    <property type="term" value="P:signal transduction"/>
    <property type="evidence" value="ECO:0007669"/>
    <property type="project" value="UniProtKB-KW"/>
</dbReference>
<dbReference type="GO" id="GO:0005549">
    <property type="term" value="F:odorant binding"/>
    <property type="evidence" value="ECO:0007669"/>
    <property type="project" value="InterPro"/>
</dbReference>
<keyword evidence="9" id="KW-0807">Transducer</keyword>
<feature type="transmembrane region" description="Helical" evidence="10">
    <location>
        <begin position="126"/>
        <end position="152"/>
    </location>
</feature>
<proteinExistence type="predicted"/>
<feature type="transmembrane region" description="Helical" evidence="10">
    <location>
        <begin position="294"/>
        <end position="314"/>
    </location>
</feature>
<dbReference type="EnsemblMetazoa" id="AFUN015986-RA">
    <property type="protein sequence ID" value="AFUN015986-PA"/>
    <property type="gene ID" value="AFUN015986"/>
</dbReference>
<accession>A0A182S5B7</accession>
<feature type="transmembrane region" description="Helical" evidence="10">
    <location>
        <begin position="35"/>
        <end position="55"/>
    </location>
</feature>
<dbReference type="PANTHER" id="PTHR21137">
    <property type="entry name" value="ODORANT RECEPTOR"/>
    <property type="match status" value="1"/>
</dbReference>
<reference evidence="11" key="1">
    <citation type="submission" date="2020-05" db="UniProtKB">
        <authorList>
            <consortium name="EnsemblMetazoa"/>
        </authorList>
    </citation>
    <scope>IDENTIFICATION</scope>
    <source>
        <strain evidence="11">FUMOZ</strain>
    </source>
</reference>
<dbReference type="STRING" id="62324.A0A182S5B7"/>
<feature type="transmembrane region" description="Helical" evidence="10">
    <location>
        <begin position="198"/>
        <end position="219"/>
    </location>
</feature>
<keyword evidence="8" id="KW-0675">Receptor</keyword>
<name>A0A182S5B7_ANOFN</name>
<dbReference type="VEuPathDB" id="VectorBase:AFUN015986"/>
<evidence type="ECO:0000256" key="6">
    <source>
        <dbReference type="ARBA" id="ARBA00022989"/>
    </source>
</evidence>
<keyword evidence="7 10" id="KW-0472">Membrane</keyword>
<evidence type="ECO:0000256" key="3">
    <source>
        <dbReference type="ARBA" id="ARBA00022606"/>
    </source>
</evidence>
<dbReference type="GO" id="GO:0005886">
    <property type="term" value="C:plasma membrane"/>
    <property type="evidence" value="ECO:0007669"/>
    <property type="project" value="UniProtKB-SubCell"/>
</dbReference>
<protein>
    <submittedName>
        <fullName evidence="11">Uncharacterized protein</fullName>
    </submittedName>
</protein>
<keyword evidence="3" id="KW-0716">Sensory transduction</keyword>
<keyword evidence="5" id="KW-0552">Olfaction</keyword>
<evidence type="ECO:0000256" key="4">
    <source>
        <dbReference type="ARBA" id="ARBA00022692"/>
    </source>
</evidence>
<evidence type="ECO:0000256" key="10">
    <source>
        <dbReference type="SAM" id="Phobius"/>
    </source>
</evidence>